<evidence type="ECO:0000256" key="2">
    <source>
        <dbReference type="ARBA" id="ARBA00023015"/>
    </source>
</evidence>
<dbReference type="Gene3D" id="3.40.50.2300">
    <property type="match status" value="2"/>
</dbReference>
<evidence type="ECO:0000256" key="4">
    <source>
        <dbReference type="ARBA" id="ARBA00023163"/>
    </source>
</evidence>
<keyword evidence="1" id="KW-0678">Repressor</keyword>
<protein>
    <submittedName>
        <fullName evidence="7">Substrate-binding domain-containing protein</fullName>
    </submittedName>
</protein>
<gene>
    <name evidence="7" type="ORF">H9948_02505</name>
</gene>
<dbReference type="PANTHER" id="PTHR30146:SF148">
    <property type="entry name" value="HTH-TYPE TRANSCRIPTIONAL REPRESSOR PURR-RELATED"/>
    <property type="match status" value="1"/>
</dbReference>
<evidence type="ECO:0000256" key="1">
    <source>
        <dbReference type="ARBA" id="ARBA00022491"/>
    </source>
</evidence>
<keyword evidence="4" id="KW-0804">Transcription</keyword>
<feature type="domain" description="HTH lacI-type" evidence="5">
    <location>
        <begin position="5"/>
        <end position="60"/>
    </location>
</feature>
<evidence type="ECO:0000259" key="5">
    <source>
        <dbReference type="PROSITE" id="PS50932"/>
    </source>
</evidence>
<dbReference type="SUPFAM" id="SSF53822">
    <property type="entry name" value="Periplasmic binding protein-like I"/>
    <property type="match status" value="1"/>
</dbReference>
<reference evidence="7" key="2">
    <citation type="submission" date="2021-04" db="EMBL/GenBank/DDBJ databases">
        <authorList>
            <person name="Gilroy R."/>
        </authorList>
    </citation>
    <scope>NUCLEOTIDE SEQUENCE</scope>
    <source>
        <strain evidence="7">CHK171-505</strain>
    </source>
</reference>
<feature type="domain" description="HTH cro/C1-type" evidence="6">
    <location>
        <begin position="2"/>
        <end position="40"/>
    </location>
</feature>
<dbReference type="Proteomes" id="UP000886856">
    <property type="component" value="Unassembled WGS sequence"/>
</dbReference>
<dbReference type="InterPro" id="IPR028082">
    <property type="entry name" value="Peripla_BP_I"/>
</dbReference>
<dbReference type="EMBL" id="DWYW01000047">
    <property type="protein sequence ID" value="HJA89640.1"/>
    <property type="molecule type" value="Genomic_DNA"/>
</dbReference>
<dbReference type="SUPFAM" id="SSF47413">
    <property type="entry name" value="lambda repressor-like DNA-binding domains"/>
    <property type="match status" value="1"/>
</dbReference>
<dbReference type="PROSITE" id="PS50932">
    <property type="entry name" value="HTH_LACI_2"/>
    <property type="match status" value="1"/>
</dbReference>
<organism evidence="7 8">
    <name type="scientific">Candidatus Jeotgalibaca merdavium</name>
    <dbReference type="NCBI Taxonomy" id="2838627"/>
    <lineage>
        <taxon>Bacteria</taxon>
        <taxon>Bacillati</taxon>
        <taxon>Bacillota</taxon>
        <taxon>Bacilli</taxon>
        <taxon>Lactobacillales</taxon>
        <taxon>Carnobacteriaceae</taxon>
        <taxon>Jeotgalibaca</taxon>
    </lineage>
</organism>
<dbReference type="Pfam" id="PF00532">
    <property type="entry name" value="Peripla_BP_1"/>
    <property type="match status" value="1"/>
</dbReference>
<dbReference type="InterPro" id="IPR010982">
    <property type="entry name" value="Lambda_DNA-bd_dom_sf"/>
</dbReference>
<reference evidence="7" key="1">
    <citation type="journal article" date="2021" name="PeerJ">
        <title>Extensive microbial diversity within the chicken gut microbiome revealed by metagenomics and culture.</title>
        <authorList>
            <person name="Gilroy R."/>
            <person name="Ravi A."/>
            <person name="Getino M."/>
            <person name="Pursley I."/>
            <person name="Horton D.L."/>
            <person name="Alikhan N.F."/>
            <person name="Baker D."/>
            <person name="Gharbi K."/>
            <person name="Hall N."/>
            <person name="Watson M."/>
            <person name="Adriaenssens E.M."/>
            <person name="Foster-Nyarko E."/>
            <person name="Jarju S."/>
            <person name="Secka A."/>
            <person name="Antonio M."/>
            <person name="Oren A."/>
            <person name="Chaudhuri R.R."/>
            <person name="La Ragione R."/>
            <person name="Hildebrand F."/>
            <person name="Pallen M.J."/>
        </authorList>
    </citation>
    <scope>NUCLEOTIDE SEQUENCE</scope>
    <source>
        <strain evidence="7">CHK171-505</strain>
    </source>
</reference>
<proteinExistence type="predicted"/>
<sequence length="331" mass="36457">MKKKVTIKDVAKQSGVSISTVSQILNGNSQNFSPDTVKRVFASRDDLKYQPDYFAQRMVVKKSKTIGVIVPDIANPFFATLIKGIESKLYKENFITILCNVDSDEQKESDYLTELSRRGVDGYIIAASVAQSKAIKASLRAKSFPFIVMDQQDADQLSDAVLTDDYDGGKQAAKHLKELGHQNVAVVIPKSPSTNIQNRLRGFQAVYGENFLRVDAALSKKGGKEAASAILSSEVTAIFASNDEIAFGLYHALQKAGKTIPQDYSIIGYDNVDMCEYVTPQLTTVAQPIFKLGEETAKLLLSRLQNPTQERTEKVLAVDLIKRFSTARLSS</sequence>
<evidence type="ECO:0000313" key="7">
    <source>
        <dbReference type="EMBL" id="HJA89640.1"/>
    </source>
</evidence>
<dbReference type="InterPro" id="IPR001387">
    <property type="entry name" value="Cro/C1-type_HTH"/>
</dbReference>
<dbReference type="Pfam" id="PF00356">
    <property type="entry name" value="LacI"/>
    <property type="match status" value="1"/>
</dbReference>
<dbReference type="GO" id="GO:0003700">
    <property type="term" value="F:DNA-binding transcription factor activity"/>
    <property type="evidence" value="ECO:0007669"/>
    <property type="project" value="TreeGrafter"/>
</dbReference>
<dbReference type="InterPro" id="IPR001761">
    <property type="entry name" value="Peripla_BP/Lac1_sug-bd_dom"/>
</dbReference>
<dbReference type="PRINTS" id="PR00036">
    <property type="entry name" value="HTHLACI"/>
</dbReference>
<comment type="caution">
    <text evidence="7">The sequence shown here is derived from an EMBL/GenBank/DDBJ whole genome shotgun (WGS) entry which is preliminary data.</text>
</comment>
<evidence type="ECO:0000259" key="6">
    <source>
        <dbReference type="PROSITE" id="PS50943"/>
    </source>
</evidence>
<dbReference type="AlphaFoldDB" id="A0A9D2KXQ2"/>
<dbReference type="CDD" id="cd19976">
    <property type="entry name" value="PBP1_DegA_Like"/>
    <property type="match status" value="1"/>
</dbReference>
<name>A0A9D2KXQ2_9LACT</name>
<dbReference type="SMART" id="SM00354">
    <property type="entry name" value="HTH_LACI"/>
    <property type="match status" value="1"/>
</dbReference>
<dbReference type="GO" id="GO:0000976">
    <property type="term" value="F:transcription cis-regulatory region binding"/>
    <property type="evidence" value="ECO:0007669"/>
    <property type="project" value="TreeGrafter"/>
</dbReference>
<accession>A0A9D2KXQ2</accession>
<dbReference type="Gene3D" id="1.10.260.40">
    <property type="entry name" value="lambda repressor-like DNA-binding domains"/>
    <property type="match status" value="1"/>
</dbReference>
<keyword evidence="2" id="KW-0805">Transcription regulation</keyword>
<dbReference type="PROSITE" id="PS50943">
    <property type="entry name" value="HTH_CROC1"/>
    <property type="match status" value="1"/>
</dbReference>
<dbReference type="PANTHER" id="PTHR30146">
    <property type="entry name" value="LACI-RELATED TRANSCRIPTIONAL REPRESSOR"/>
    <property type="match status" value="1"/>
</dbReference>
<evidence type="ECO:0000313" key="8">
    <source>
        <dbReference type="Proteomes" id="UP000886856"/>
    </source>
</evidence>
<dbReference type="NCBIfam" id="NF047341">
    <property type="entry name" value="lactose_RbsR"/>
    <property type="match status" value="1"/>
</dbReference>
<dbReference type="InterPro" id="IPR000843">
    <property type="entry name" value="HTH_LacI"/>
</dbReference>
<dbReference type="CDD" id="cd01392">
    <property type="entry name" value="HTH_LacI"/>
    <property type="match status" value="1"/>
</dbReference>
<evidence type="ECO:0000256" key="3">
    <source>
        <dbReference type="ARBA" id="ARBA00023125"/>
    </source>
</evidence>
<dbReference type="PROSITE" id="PS00356">
    <property type="entry name" value="HTH_LACI_1"/>
    <property type="match status" value="1"/>
</dbReference>
<keyword evidence="3" id="KW-0238">DNA-binding</keyword>